<dbReference type="InterPro" id="IPR049883">
    <property type="entry name" value="NOTCH1_EGF-like"/>
</dbReference>
<organism evidence="6 7">
    <name type="scientific">Porites lobata</name>
    <dbReference type="NCBI Taxonomy" id="104759"/>
    <lineage>
        <taxon>Eukaryota</taxon>
        <taxon>Metazoa</taxon>
        <taxon>Cnidaria</taxon>
        <taxon>Anthozoa</taxon>
        <taxon>Hexacorallia</taxon>
        <taxon>Scleractinia</taxon>
        <taxon>Fungiina</taxon>
        <taxon>Poritidae</taxon>
        <taxon>Porites</taxon>
    </lineage>
</organism>
<dbReference type="Proteomes" id="UP001159405">
    <property type="component" value="Unassembled WGS sequence"/>
</dbReference>
<evidence type="ECO:0000256" key="2">
    <source>
        <dbReference type="ARBA" id="ARBA00023157"/>
    </source>
</evidence>
<dbReference type="InterPro" id="IPR009030">
    <property type="entry name" value="Growth_fac_rcpt_cys_sf"/>
</dbReference>
<dbReference type="SUPFAM" id="SSF57184">
    <property type="entry name" value="Growth factor receptor domain"/>
    <property type="match status" value="1"/>
</dbReference>
<keyword evidence="4" id="KW-0472">Membrane</keyword>
<evidence type="ECO:0000259" key="5">
    <source>
        <dbReference type="SMART" id="SM00179"/>
    </source>
</evidence>
<accession>A0ABN8RKH0</accession>
<keyword evidence="7" id="KW-1185">Reference proteome</keyword>
<evidence type="ECO:0000256" key="1">
    <source>
        <dbReference type="ARBA" id="ARBA00022536"/>
    </source>
</evidence>
<comment type="caution">
    <text evidence="6">The sequence shown here is derived from an EMBL/GenBank/DDBJ whole genome shotgun (WGS) entry which is preliminary data.</text>
</comment>
<gene>
    <name evidence="6" type="ORF">PLOB_00021057</name>
</gene>
<dbReference type="InterPro" id="IPR018097">
    <property type="entry name" value="EGF_Ca-bd_CS"/>
</dbReference>
<dbReference type="Pfam" id="PF07645">
    <property type="entry name" value="EGF_CA"/>
    <property type="match status" value="1"/>
</dbReference>
<dbReference type="EMBL" id="CALNXK010000245">
    <property type="protein sequence ID" value="CAH3178772.1"/>
    <property type="molecule type" value="Genomic_DNA"/>
</dbReference>
<name>A0ABN8RKH0_9CNID</name>
<evidence type="ECO:0000256" key="3">
    <source>
        <dbReference type="SAM" id="MobiDB-lite"/>
    </source>
</evidence>
<dbReference type="CDD" id="cd00054">
    <property type="entry name" value="EGF_CA"/>
    <property type="match status" value="1"/>
</dbReference>
<keyword evidence="2" id="KW-1015">Disulfide bond</keyword>
<feature type="transmembrane region" description="Helical" evidence="4">
    <location>
        <begin position="229"/>
        <end position="252"/>
    </location>
</feature>
<reference evidence="6 7" key="1">
    <citation type="submission" date="2022-05" db="EMBL/GenBank/DDBJ databases">
        <authorList>
            <consortium name="Genoscope - CEA"/>
            <person name="William W."/>
        </authorList>
    </citation>
    <scope>NUCLEOTIDE SEQUENCE [LARGE SCALE GENOMIC DNA]</scope>
</reference>
<evidence type="ECO:0000313" key="7">
    <source>
        <dbReference type="Proteomes" id="UP001159405"/>
    </source>
</evidence>
<feature type="domain" description="EGF-like calcium-binding" evidence="5">
    <location>
        <begin position="1"/>
        <end position="42"/>
    </location>
</feature>
<proteinExistence type="predicted"/>
<keyword evidence="4" id="KW-0812">Transmembrane</keyword>
<evidence type="ECO:0000313" key="6">
    <source>
        <dbReference type="EMBL" id="CAH3178772.1"/>
    </source>
</evidence>
<feature type="region of interest" description="Disordered" evidence="3">
    <location>
        <begin position="48"/>
        <end position="69"/>
    </location>
</feature>
<dbReference type="PROSITE" id="PS01187">
    <property type="entry name" value="EGF_CA"/>
    <property type="match status" value="1"/>
</dbReference>
<sequence>DIDECREFTFQCQDASQTCSNLHGSYKCVCGEDLYWIDNKCQGLFANEFTPPPPPPASTPRTPSAEETAESVSVNVGLNISEWNEPKEDAFKQSVAQAATDHCLTGSNCQSTETSSRRKRRSAGNLVFTENQVHVLPGYPKQISVSPLLANISFYIQSPAGSSFTVMPKAVVVAIVQSSLASISSALNANISSVQTLFADTTTATSSTPPITTATTRVLPTEKESNMKYIIAGCVASGVVIIVIVVILVWWCNKKKRYL</sequence>
<dbReference type="Gene3D" id="2.10.25.10">
    <property type="entry name" value="Laminin"/>
    <property type="match status" value="1"/>
</dbReference>
<feature type="non-terminal residue" evidence="6">
    <location>
        <position position="1"/>
    </location>
</feature>
<evidence type="ECO:0000256" key="4">
    <source>
        <dbReference type="SAM" id="Phobius"/>
    </source>
</evidence>
<keyword evidence="1" id="KW-0245">EGF-like domain</keyword>
<dbReference type="SMART" id="SM00179">
    <property type="entry name" value="EGF_CA"/>
    <property type="match status" value="1"/>
</dbReference>
<keyword evidence="4" id="KW-1133">Transmembrane helix</keyword>
<dbReference type="InterPro" id="IPR001881">
    <property type="entry name" value="EGF-like_Ca-bd_dom"/>
</dbReference>
<protein>
    <recommendedName>
        <fullName evidence="5">EGF-like calcium-binding domain-containing protein</fullName>
    </recommendedName>
</protein>